<evidence type="ECO:0000256" key="3">
    <source>
        <dbReference type="ARBA" id="ARBA00023002"/>
    </source>
</evidence>
<dbReference type="EC" id="1.11.1.-" evidence="7"/>
<dbReference type="InterPro" id="IPR036249">
    <property type="entry name" value="Thioredoxin-like_sf"/>
</dbReference>
<evidence type="ECO:0000313" key="7">
    <source>
        <dbReference type="EMBL" id="QVL34507.1"/>
    </source>
</evidence>
<dbReference type="InterPro" id="IPR002065">
    <property type="entry name" value="TPX"/>
</dbReference>
<evidence type="ECO:0000256" key="1">
    <source>
        <dbReference type="ARBA" id="ARBA00022559"/>
    </source>
</evidence>
<name>A0A8E6EX50_9BACT</name>
<dbReference type="Gene3D" id="3.40.30.10">
    <property type="entry name" value="Glutaredoxin"/>
    <property type="match status" value="1"/>
</dbReference>
<evidence type="ECO:0000256" key="5">
    <source>
        <dbReference type="ARBA" id="ARBA00023284"/>
    </source>
</evidence>
<dbReference type="InterPro" id="IPR050455">
    <property type="entry name" value="Tpx_Peroxidase_subfamily"/>
</dbReference>
<dbReference type="NCBIfam" id="NF001808">
    <property type="entry name" value="PRK00522.1"/>
    <property type="match status" value="1"/>
</dbReference>
<dbReference type="PANTHER" id="PTHR43110">
    <property type="entry name" value="THIOL PEROXIDASE"/>
    <property type="match status" value="1"/>
</dbReference>
<keyword evidence="4" id="KW-1015">Disulfide bond</keyword>
<dbReference type="InterPro" id="IPR013740">
    <property type="entry name" value="Redoxin"/>
</dbReference>
<dbReference type="SUPFAM" id="SSF52833">
    <property type="entry name" value="Thioredoxin-like"/>
    <property type="match status" value="1"/>
</dbReference>
<keyword evidence="3 7" id="KW-0560">Oxidoreductase</keyword>
<dbReference type="RefSeq" id="WP_213499561.1">
    <property type="nucleotide sequence ID" value="NZ_CP074694.1"/>
</dbReference>
<evidence type="ECO:0000256" key="2">
    <source>
        <dbReference type="ARBA" id="ARBA00022862"/>
    </source>
</evidence>
<keyword evidence="2" id="KW-0049">Antioxidant</keyword>
<dbReference type="InterPro" id="IPR018219">
    <property type="entry name" value="Tpx_CS"/>
</dbReference>
<dbReference type="PROSITE" id="PS51352">
    <property type="entry name" value="THIOREDOXIN_2"/>
    <property type="match status" value="1"/>
</dbReference>
<dbReference type="PROSITE" id="PS01265">
    <property type="entry name" value="TPX"/>
    <property type="match status" value="1"/>
</dbReference>
<keyword evidence="5" id="KW-0676">Redox-active center</keyword>
<protein>
    <submittedName>
        <fullName evidence="7">Thiol peroxidase</fullName>
        <ecNumber evidence="7">1.11.1.-</ecNumber>
    </submittedName>
</protein>
<dbReference type="AlphaFoldDB" id="A0A8E6EX50"/>
<dbReference type="KEGG" id="tsph:KIH39_11545"/>
<gene>
    <name evidence="7" type="primary">tpx</name>
    <name evidence="7" type="ORF">KIH39_11545</name>
</gene>
<dbReference type="Proteomes" id="UP000676194">
    <property type="component" value="Chromosome"/>
</dbReference>
<dbReference type="GO" id="GO:0008379">
    <property type="term" value="F:thioredoxin peroxidase activity"/>
    <property type="evidence" value="ECO:0007669"/>
    <property type="project" value="InterPro"/>
</dbReference>
<reference evidence="7" key="1">
    <citation type="submission" date="2021-05" db="EMBL/GenBank/DDBJ databases">
        <title>Complete genome sequence of the cellulolytic planctomycete Telmatocola sphagniphila SP2T and characterization of the first cellulase from planctomycetes.</title>
        <authorList>
            <person name="Rakitin A.L."/>
            <person name="Beletsky A.V."/>
            <person name="Naumoff D.G."/>
            <person name="Kulichevskaya I.S."/>
            <person name="Mardanov A.V."/>
            <person name="Ravin N.V."/>
            <person name="Dedysh S.N."/>
        </authorList>
    </citation>
    <scope>NUCLEOTIDE SEQUENCE</scope>
    <source>
        <strain evidence="7">SP2T</strain>
    </source>
</reference>
<evidence type="ECO:0000259" key="6">
    <source>
        <dbReference type="PROSITE" id="PS51352"/>
    </source>
</evidence>
<proteinExistence type="predicted"/>
<dbReference type="PANTHER" id="PTHR43110:SF1">
    <property type="entry name" value="THIOL PEROXIDASE"/>
    <property type="match status" value="1"/>
</dbReference>
<sequence>MKREKAVTFKGTPMTLVGPEIKVGDKAPDFKCVNGPTTTVSLSDTPAKARLFSVVPSLDTGVCSMQTRKFETALASLKDKVASYTVSLDLPFAQKRFCADPDHPVTLLQPISDVHDHSFGKSYGVLLEGLALPLLARAVFVVDASGVVKYVEYVSEVTNEPNYDKAVEALKSIA</sequence>
<dbReference type="InterPro" id="IPR013766">
    <property type="entry name" value="Thioredoxin_domain"/>
</dbReference>
<accession>A0A8E6EX50</accession>
<organism evidence="7 8">
    <name type="scientific">Telmatocola sphagniphila</name>
    <dbReference type="NCBI Taxonomy" id="1123043"/>
    <lineage>
        <taxon>Bacteria</taxon>
        <taxon>Pseudomonadati</taxon>
        <taxon>Planctomycetota</taxon>
        <taxon>Planctomycetia</taxon>
        <taxon>Gemmatales</taxon>
        <taxon>Gemmataceae</taxon>
    </lineage>
</organism>
<evidence type="ECO:0000256" key="4">
    <source>
        <dbReference type="ARBA" id="ARBA00023157"/>
    </source>
</evidence>
<keyword evidence="1 7" id="KW-0575">Peroxidase</keyword>
<dbReference type="EMBL" id="CP074694">
    <property type="protein sequence ID" value="QVL34507.1"/>
    <property type="molecule type" value="Genomic_DNA"/>
</dbReference>
<keyword evidence="8" id="KW-1185">Reference proteome</keyword>
<evidence type="ECO:0000313" key="8">
    <source>
        <dbReference type="Proteomes" id="UP000676194"/>
    </source>
</evidence>
<feature type="domain" description="Thioredoxin" evidence="6">
    <location>
        <begin position="21"/>
        <end position="174"/>
    </location>
</feature>
<dbReference type="CDD" id="cd03014">
    <property type="entry name" value="PRX_Atyp2cys"/>
    <property type="match status" value="1"/>
</dbReference>
<dbReference type="Pfam" id="PF08534">
    <property type="entry name" value="Redoxin"/>
    <property type="match status" value="1"/>
</dbReference>